<reference evidence="2" key="1">
    <citation type="journal article" date="2019" name="Int. J. Syst. Evol. Microbiol.">
        <title>The Global Catalogue of Microorganisms (GCM) 10K type strain sequencing project: providing services to taxonomists for standard genome sequencing and annotation.</title>
        <authorList>
            <consortium name="The Broad Institute Genomics Platform"/>
            <consortium name="The Broad Institute Genome Sequencing Center for Infectious Disease"/>
            <person name="Wu L."/>
            <person name="Ma J."/>
        </authorList>
    </citation>
    <scope>NUCLEOTIDE SEQUENCE [LARGE SCALE GENOMIC DNA]</scope>
    <source>
        <strain evidence="2">CCUG 60527</strain>
    </source>
</reference>
<evidence type="ECO:0008006" key="3">
    <source>
        <dbReference type="Google" id="ProtNLM"/>
    </source>
</evidence>
<sequence length="134" mass="16234">MKKLNFLIFVFVIITSCTNKSNEAQLNEKIDKFKDSHEKLIAEFDSINNYYITPFRIYENIVLKEKESNPDSIIKRYKKLIKNYPNSFWKHESERRIENIKKRKKYWTEKNGWKFDDIPKKPNYDEQIISCPGC</sequence>
<protein>
    <recommendedName>
        <fullName evidence="3">Lipoprotein</fullName>
    </recommendedName>
</protein>
<evidence type="ECO:0000313" key="1">
    <source>
        <dbReference type="EMBL" id="MFD0991674.1"/>
    </source>
</evidence>
<organism evidence="1 2">
    <name type="scientific">Tenacibaculum geojense</name>
    <dbReference type="NCBI Taxonomy" id="915352"/>
    <lineage>
        <taxon>Bacteria</taxon>
        <taxon>Pseudomonadati</taxon>
        <taxon>Bacteroidota</taxon>
        <taxon>Flavobacteriia</taxon>
        <taxon>Flavobacteriales</taxon>
        <taxon>Flavobacteriaceae</taxon>
        <taxon>Tenacibaculum</taxon>
    </lineage>
</organism>
<evidence type="ECO:0000313" key="2">
    <source>
        <dbReference type="Proteomes" id="UP001597062"/>
    </source>
</evidence>
<dbReference type="PROSITE" id="PS51257">
    <property type="entry name" value="PROKAR_LIPOPROTEIN"/>
    <property type="match status" value="1"/>
</dbReference>
<gene>
    <name evidence="1" type="ORF">ACFQ1U_00505</name>
</gene>
<proteinExistence type="predicted"/>
<dbReference type="EMBL" id="JBHTJR010000008">
    <property type="protein sequence ID" value="MFD0991674.1"/>
    <property type="molecule type" value="Genomic_DNA"/>
</dbReference>
<dbReference type="Proteomes" id="UP001597062">
    <property type="component" value="Unassembled WGS sequence"/>
</dbReference>
<comment type="caution">
    <text evidence="1">The sequence shown here is derived from an EMBL/GenBank/DDBJ whole genome shotgun (WGS) entry which is preliminary data.</text>
</comment>
<keyword evidence="2" id="KW-1185">Reference proteome</keyword>
<name>A0ABW3JML1_9FLAO</name>
<dbReference type="RefSeq" id="WP_386104201.1">
    <property type="nucleotide sequence ID" value="NZ_JBHTJR010000008.1"/>
</dbReference>
<accession>A0ABW3JML1</accession>